<dbReference type="eggNOG" id="KOG1311">
    <property type="taxonomic scope" value="Eukaryota"/>
</dbReference>
<reference evidence="13 14" key="1">
    <citation type="journal article" date="2010" name="Nature">
        <title>The Ectocarpus genome and the independent evolution of multicellularity in brown algae.</title>
        <authorList>
            <person name="Cock J.M."/>
            <person name="Sterck L."/>
            <person name="Rouze P."/>
            <person name="Scornet D."/>
            <person name="Allen A.E."/>
            <person name="Amoutzias G."/>
            <person name="Anthouard V."/>
            <person name="Artiguenave F."/>
            <person name="Aury J.M."/>
            <person name="Badger J.H."/>
            <person name="Beszteri B."/>
            <person name="Billiau K."/>
            <person name="Bonnet E."/>
            <person name="Bothwell J.H."/>
            <person name="Bowler C."/>
            <person name="Boyen C."/>
            <person name="Brownlee C."/>
            <person name="Carrano C.J."/>
            <person name="Charrier B."/>
            <person name="Cho G.Y."/>
            <person name="Coelho S.M."/>
            <person name="Collen J."/>
            <person name="Corre E."/>
            <person name="Da Silva C."/>
            <person name="Delage L."/>
            <person name="Delaroque N."/>
            <person name="Dittami S.M."/>
            <person name="Doulbeau S."/>
            <person name="Elias M."/>
            <person name="Farnham G."/>
            <person name="Gachon C.M."/>
            <person name="Gschloessl B."/>
            <person name="Heesch S."/>
            <person name="Jabbari K."/>
            <person name="Jubin C."/>
            <person name="Kawai H."/>
            <person name="Kimura K."/>
            <person name="Kloareg B."/>
            <person name="Kupper F.C."/>
            <person name="Lang D."/>
            <person name="Le Bail A."/>
            <person name="Leblanc C."/>
            <person name="Lerouge P."/>
            <person name="Lohr M."/>
            <person name="Lopez P.J."/>
            <person name="Martens C."/>
            <person name="Maumus F."/>
            <person name="Michel G."/>
            <person name="Miranda-Saavedra D."/>
            <person name="Morales J."/>
            <person name="Moreau H."/>
            <person name="Motomura T."/>
            <person name="Nagasato C."/>
            <person name="Napoli C.A."/>
            <person name="Nelson D.R."/>
            <person name="Nyvall-Collen P."/>
            <person name="Peters A.F."/>
            <person name="Pommier C."/>
            <person name="Potin P."/>
            <person name="Poulain J."/>
            <person name="Quesneville H."/>
            <person name="Read B."/>
            <person name="Rensing S.A."/>
            <person name="Ritter A."/>
            <person name="Rousvoal S."/>
            <person name="Samanta M."/>
            <person name="Samson G."/>
            <person name="Schroeder D.C."/>
            <person name="Segurens B."/>
            <person name="Strittmatter M."/>
            <person name="Tonon T."/>
            <person name="Tregear J.W."/>
            <person name="Valentin K."/>
            <person name="von Dassow P."/>
            <person name="Yamagishi T."/>
            <person name="Van de Peer Y."/>
            <person name="Wincker P."/>
        </authorList>
    </citation>
    <scope>NUCLEOTIDE SEQUENCE [LARGE SCALE GENOMIC DNA]</scope>
    <source>
        <strain evidence="14">Ec32 / CCAP1310/4</strain>
    </source>
</reference>
<dbReference type="EMBL" id="FN649731">
    <property type="protein sequence ID" value="CBJ32842.1"/>
    <property type="molecule type" value="Genomic_DNA"/>
</dbReference>
<evidence type="ECO:0000256" key="2">
    <source>
        <dbReference type="ARBA" id="ARBA00022679"/>
    </source>
</evidence>
<keyword evidence="2 10" id="KW-0808">Transferase</keyword>
<dbReference type="PANTHER" id="PTHR22883">
    <property type="entry name" value="ZINC FINGER DHHC DOMAIN CONTAINING PROTEIN"/>
    <property type="match status" value="1"/>
</dbReference>
<accession>D7FZN5</accession>
<feature type="compositionally biased region" description="Basic residues" evidence="11">
    <location>
        <begin position="22"/>
        <end position="32"/>
    </location>
</feature>
<comment type="subcellular location">
    <subcellularLocation>
        <location evidence="1">Endomembrane system</location>
        <topology evidence="1">Multi-pass membrane protein</topology>
    </subcellularLocation>
</comment>
<comment type="similarity">
    <text evidence="10">Belongs to the DHHC palmitoyltransferase family.</text>
</comment>
<keyword evidence="14" id="KW-1185">Reference proteome</keyword>
<dbReference type="OrthoDB" id="9909019at2759"/>
<feature type="compositionally biased region" description="Basic and acidic residues" evidence="11">
    <location>
        <begin position="12"/>
        <end position="21"/>
    </location>
</feature>
<dbReference type="EMBL" id="FN648576">
    <property type="protein sequence ID" value="CBJ32842.1"/>
    <property type="molecule type" value="Genomic_DNA"/>
</dbReference>
<evidence type="ECO:0000256" key="6">
    <source>
        <dbReference type="ARBA" id="ARBA00023139"/>
    </source>
</evidence>
<feature type="transmembrane region" description="Helical" evidence="10">
    <location>
        <begin position="232"/>
        <end position="255"/>
    </location>
</feature>
<keyword evidence="3 10" id="KW-0812">Transmembrane</keyword>
<evidence type="ECO:0000259" key="12">
    <source>
        <dbReference type="Pfam" id="PF01529"/>
    </source>
</evidence>
<dbReference type="Pfam" id="PF01529">
    <property type="entry name" value="DHHC"/>
    <property type="match status" value="1"/>
</dbReference>
<feature type="domain" description="Palmitoyltransferase DHHC" evidence="12">
    <location>
        <begin position="278"/>
        <end position="409"/>
    </location>
</feature>
<keyword evidence="4 10" id="KW-1133">Transmembrane helix</keyword>
<dbReference type="Proteomes" id="UP000002630">
    <property type="component" value="Linkage Group LG06"/>
</dbReference>
<dbReference type="GO" id="GO:0005783">
    <property type="term" value="C:endoplasmic reticulum"/>
    <property type="evidence" value="ECO:0007669"/>
    <property type="project" value="TreeGrafter"/>
</dbReference>
<sequence length="440" mass="47416">MSESRTSRGSRGSRDPKSTDRKSRRRSGRRRSSRDSGEGRQSTEWAEGTPGGQGSPRGTVAYGTPSGIGRDGSMNGSSQRRRGSRNRRDSDGSVREDQSVGSVSGSVPESPSALVTPARSRSGRAGAPRSAGRKAHRPRSKKARDSFGGIAAGAHNRPSEEGQGVPNSPGGSPKKRWQRWRGNNKFFCEGRFFFRGGGRGTQGGGSLGSGVGGVAALAWSECCCSLPSYGRWSFALVAACLCTGCFVSLVFSSFLDPGIIPRRAASGLPDSIPEDVRDQLSYCITCHIVRPPRTKHCKHCNNCVLTFDHHCPWTGNCVGARNYRSFMAFIILITISSSLVCAMSVVHTVTRTGHVGPMYLTDSVNLPGSRFVSPVLGLWTAMITVLVGALLCFHVYLLAKGQTTNEYLRGEKRRGNVPHRSFGPNCRELWCGTQPTRGPF</sequence>
<dbReference type="FunCoup" id="D7FZN5">
    <property type="interactions" value="5"/>
</dbReference>
<evidence type="ECO:0000313" key="14">
    <source>
        <dbReference type="Proteomes" id="UP000002630"/>
    </source>
</evidence>
<dbReference type="PROSITE" id="PS50216">
    <property type="entry name" value="DHHC"/>
    <property type="match status" value="1"/>
</dbReference>
<evidence type="ECO:0000313" key="13">
    <source>
        <dbReference type="EMBL" id="CBJ32842.1"/>
    </source>
</evidence>
<protein>
    <recommendedName>
        <fullName evidence="10">Palmitoyltransferase</fullName>
        <ecNumber evidence="10">2.3.1.225</ecNumber>
    </recommendedName>
</protein>
<dbReference type="InParanoid" id="D7FZN5"/>
<feature type="compositionally biased region" description="Low complexity" evidence="11">
    <location>
        <begin position="99"/>
        <end position="130"/>
    </location>
</feature>
<dbReference type="EC" id="2.3.1.225" evidence="10"/>
<evidence type="ECO:0000256" key="5">
    <source>
        <dbReference type="ARBA" id="ARBA00023136"/>
    </source>
</evidence>
<evidence type="ECO:0000256" key="1">
    <source>
        <dbReference type="ARBA" id="ARBA00004127"/>
    </source>
</evidence>
<feature type="compositionally biased region" description="Basic and acidic residues" evidence="11">
    <location>
        <begin position="86"/>
        <end position="98"/>
    </location>
</feature>
<gene>
    <name evidence="13" type="ORF">Esi_0380_0003</name>
</gene>
<proteinExistence type="inferred from homology"/>
<keyword evidence="7" id="KW-0449">Lipoprotein</keyword>
<dbReference type="GO" id="GO:0019706">
    <property type="term" value="F:protein-cysteine S-palmitoyltransferase activity"/>
    <property type="evidence" value="ECO:0007669"/>
    <property type="project" value="UniProtKB-EC"/>
</dbReference>
<evidence type="ECO:0000256" key="8">
    <source>
        <dbReference type="ARBA" id="ARBA00023315"/>
    </source>
</evidence>
<feature type="transmembrane region" description="Helical" evidence="10">
    <location>
        <begin position="326"/>
        <end position="349"/>
    </location>
</feature>
<name>D7FZN5_ECTSI</name>
<dbReference type="STRING" id="2880.D7FZN5"/>
<keyword evidence="6" id="KW-0564">Palmitate</keyword>
<evidence type="ECO:0000256" key="9">
    <source>
        <dbReference type="ARBA" id="ARBA00048048"/>
    </source>
</evidence>
<evidence type="ECO:0000256" key="3">
    <source>
        <dbReference type="ARBA" id="ARBA00022692"/>
    </source>
</evidence>
<dbReference type="GO" id="GO:0005794">
    <property type="term" value="C:Golgi apparatus"/>
    <property type="evidence" value="ECO:0007669"/>
    <property type="project" value="TreeGrafter"/>
</dbReference>
<keyword evidence="5 10" id="KW-0472">Membrane</keyword>
<organism evidence="13 14">
    <name type="scientific">Ectocarpus siliculosus</name>
    <name type="common">Brown alga</name>
    <name type="synonym">Conferva siliculosa</name>
    <dbReference type="NCBI Taxonomy" id="2880"/>
    <lineage>
        <taxon>Eukaryota</taxon>
        <taxon>Sar</taxon>
        <taxon>Stramenopiles</taxon>
        <taxon>Ochrophyta</taxon>
        <taxon>PX clade</taxon>
        <taxon>Phaeophyceae</taxon>
        <taxon>Ectocarpales</taxon>
        <taxon>Ectocarpaceae</taxon>
        <taxon>Ectocarpus</taxon>
    </lineage>
</organism>
<dbReference type="PANTHER" id="PTHR22883:SF43">
    <property type="entry name" value="PALMITOYLTRANSFERASE APP"/>
    <property type="match status" value="1"/>
</dbReference>
<dbReference type="GO" id="GO:0006612">
    <property type="term" value="P:protein targeting to membrane"/>
    <property type="evidence" value="ECO:0007669"/>
    <property type="project" value="TreeGrafter"/>
</dbReference>
<feature type="transmembrane region" description="Helical" evidence="10">
    <location>
        <begin position="376"/>
        <end position="399"/>
    </location>
</feature>
<evidence type="ECO:0000256" key="11">
    <source>
        <dbReference type="SAM" id="MobiDB-lite"/>
    </source>
</evidence>
<feature type="compositionally biased region" description="Basic residues" evidence="11">
    <location>
        <begin position="131"/>
        <end position="142"/>
    </location>
</feature>
<dbReference type="InterPro" id="IPR001594">
    <property type="entry name" value="Palmitoyltrfase_DHHC"/>
</dbReference>
<feature type="region of interest" description="Disordered" evidence="11">
    <location>
        <begin position="1"/>
        <end position="178"/>
    </location>
</feature>
<dbReference type="InterPro" id="IPR039859">
    <property type="entry name" value="PFA4/ZDH16/20/ERF2-like"/>
</dbReference>
<evidence type="ECO:0000256" key="7">
    <source>
        <dbReference type="ARBA" id="ARBA00023288"/>
    </source>
</evidence>
<comment type="domain">
    <text evidence="10">The DHHC domain is required for palmitoyltransferase activity.</text>
</comment>
<evidence type="ECO:0000256" key="4">
    <source>
        <dbReference type="ARBA" id="ARBA00022989"/>
    </source>
</evidence>
<comment type="catalytic activity">
    <reaction evidence="9 10">
        <text>L-cysteinyl-[protein] + hexadecanoyl-CoA = S-hexadecanoyl-L-cysteinyl-[protein] + CoA</text>
        <dbReference type="Rhea" id="RHEA:36683"/>
        <dbReference type="Rhea" id="RHEA-COMP:10131"/>
        <dbReference type="Rhea" id="RHEA-COMP:11032"/>
        <dbReference type="ChEBI" id="CHEBI:29950"/>
        <dbReference type="ChEBI" id="CHEBI:57287"/>
        <dbReference type="ChEBI" id="CHEBI:57379"/>
        <dbReference type="ChEBI" id="CHEBI:74151"/>
        <dbReference type="EC" id="2.3.1.225"/>
    </reaction>
</comment>
<dbReference type="AlphaFoldDB" id="D7FZN5"/>
<keyword evidence="8 10" id="KW-0012">Acyltransferase</keyword>
<evidence type="ECO:0000256" key="10">
    <source>
        <dbReference type="RuleBase" id="RU079119"/>
    </source>
</evidence>